<keyword evidence="1" id="KW-0472">Membrane</keyword>
<dbReference type="Proteomes" id="UP000248646">
    <property type="component" value="Unassembled WGS sequence"/>
</dbReference>
<keyword evidence="1" id="KW-1133">Transmembrane helix</keyword>
<evidence type="ECO:0000256" key="1">
    <source>
        <dbReference type="SAM" id="Phobius"/>
    </source>
</evidence>
<dbReference type="AlphaFoldDB" id="A0A2W7N1Q1"/>
<comment type="caution">
    <text evidence="2">The sequence shown here is derived from an EMBL/GenBank/DDBJ whole genome shotgun (WGS) entry which is preliminary data.</text>
</comment>
<gene>
    <name evidence="2" type="ORF">C7437_10313</name>
</gene>
<feature type="transmembrane region" description="Helical" evidence="1">
    <location>
        <begin position="20"/>
        <end position="40"/>
    </location>
</feature>
<keyword evidence="3" id="KW-1185">Reference proteome</keyword>
<proteinExistence type="predicted"/>
<organism evidence="2 3">
    <name type="scientific">Psychrobacillus insolitus</name>
    <dbReference type="NCBI Taxonomy" id="1461"/>
    <lineage>
        <taxon>Bacteria</taxon>
        <taxon>Bacillati</taxon>
        <taxon>Bacillota</taxon>
        <taxon>Bacilli</taxon>
        <taxon>Bacillales</taxon>
        <taxon>Bacillaceae</taxon>
        <taxon>Psychrobacillus</taxon>
    </lineage>
</organism>
<name>A0A2W7N1Q1_9BACI</name>
<dbReference type="EMBL" id="QKZI01000003">
    <property type="protein sequence ID" value="PZX04766.1"/>
    <property type="molecule type" value="Genomic_DNA"/>
</dbReference>
<reference evidence="2 3" key="1">
    <citation type="submission" date="2018-06" db="EMBL/GenBank/DDBJ databases">
        <title>Genomic Encyclopedia of Type Strains, Phase IV (KMG-IV): sequencing the most valuable type-strain genomes for metagenomic binning, comparative biology and taxonomic classification.</title>
        <authorList>
            <person name="Goeker M."/>
        </authorList>
    </citation>
    <scope>NUCLEOTIDE SEQUENCE [LARGE SCALE GENOMIC DNA]</scope>
    <source>
        <strain evidence="2 3">DSM 5</strain>
    </source>
</reference>
<evidence type="ECO:0000313" key="2">
    <source>
        <dbReference type="EMBL" id="PZX04766.1"/>
    </source>
</evidence>
<dbReference type="OrthoDB" id="2390218at2"/>
<protein>
    <submittedName>
        <fullName evidence="2">Uncharacterized protein</fullName>
    </submittedName>
</protein>
<sequence>MLTFLQLGFLYFPDDKTEYIPVVIELIVFIIICLLVFKWIKSKSAKDALKTKEIEDRIMKARREEMEKQSTQN</sequence>
<keyword evidence="1" id="KW-0812">Transmembrane</keyword>
<dbReference type="RefSeq" id="WP_111439429.1">
    <property type="nucleotide sequence ID" value="NZ_QKZI01000003.1"/>
</dbReference>
<evidence type="ECO:0000313" key="3">
    <source>
        <dbReference type="Proteomes" id="UP000248646"/>
    </source>
</evidence>
<accession>A0A2W7N1Q1</accession>